<reference evidence="8 9" key="1">
    <citation type="submission" date="2011-02" db="EMBL/GenBank/DDBJ databases">
        <title>The Genome Sequence of Sphaeroforma arctica JP610.</title>
        <authorList>
            <consortium name="The Broad Institute Genome Sequencing Platform"/>
            <person name="Russ C."/>
            <person name="Cuomo C."/>
            <person name="Young S.K."/>
            <person name="Zeng Q."/>
            <person name="Gargeya S."/>
            <person name="Alvarado L."/>
            <person name="Berlin A."/>
            <person name="Chapman S.B."/>
            <person name="Chen Z."/>
            <person name="Freedman E."/>
            <person name="Gellesch M."/>
            <person name="Goldberg J."/>
            <person name="Griggs A."/>
            <person name="Gujja S."/>
            <person name="Heilman E."/>
            <person name="Heiman D."/>
            <person name="Howarth C."/>
            <person name="Mehta T."/>
            <person name="Neiman D."/>
            <person name="Pearson M."/>
            <person name="Roberts A."/>
            <person name="Saif S."/>
            <person name="Shea T."/>
            <person name="Shenoy N."/>
            <person name="Sisk P."/>
            <person name="Stolte C."/>
            <person name="Sykes S."/>
            <person name="White J."/>
            <person name="Yandava C."/>
            <person name="Burger G."/>
            <person name="Gray M.W."/>
            <person name="Holland P.W.H."/>
            <person name="King N."/>
            <person name="Lang F.B.F."/>
            <person name="Roger A.J."/>
            <person name="Ruiz-Trillo I."/>
            <person name="Haas B."/>
            <person name="Nusbaum C."/>
            <person name="Birren B."/>
        </authorList>
    </citation>
    <scope>NUCLEOTIDE SEQUENCE [LARGE SCALE GENOMIC DNA]</scope>
    <source>
        <strain evidence="8 9">JP610</strain>
    </source>
</reference>
<keyword evidence="5 7" id="KW-0472">Membrane</keyword>
<organism evidence="8 9">
    <name type="scientific">Sphaeroforma arctica JP610</name>
    <dbReference type="NCBI Taxonomy" id="667725"/>
    <lineage>
        <taxon>Eukaryota</taxon>
        <taxon>Ichthyosporea</taxon>
        <taxon>Ichthyophonida</taxon>
        <taxon>Sphaeroforma</taxon>
    </lineage>
</organism>
<evidence type="ECO:0000313" key="8">
    <source>
        <dbReference type="EMBL" id="KNC87783.1"/>
    </source>
</evidence>
<dbReference type="GeneID" id="25900545"/>
<proteinExistence type="inferred from homology"/>
<dbReference type="Pfam" id="PF01544">
    <property type="entry name" value="CorA"/>
    <property type="match status" value="1"/>
</dbReference>
<dbReference type="SUPFAM" id="SSF143865">
    <property type="entry name" value="CorA soluble domain-like"/>
    <property type="match status" value="1"/>
</dbReference>
<dbReference type="InterPro" id="IPR002523">
    <property type="entry name" value="MgTranspt_CorA/ZnTranspt_ZntB"/>
</dbReference>
<dbReference type="OrthoDB" id="29879at2759"/>
<evidence type="ECO:0000256" key="1">
    <source>
        <dbReference type="ARBA" id="ARBA00004141"/>
    </source>
</evidence>
<comment type="similarity">
    <text evidence="2">Belongs to the CorA metal ion transporter (MIT) (TC 1.A.35) family.</text>
</comment>
<feature type="compositionally biased region" description="Polar residues" evidence="6">
    <location>
        <begin position="43"/>
        <end position="60"/>
    </location>
</feature>
<keyword evidence="9" id="KW-1185">Reference proteome</keyword>
<dbReference type="InterPro" id="IPR045861">
    <property type="entry name" value="CorA_cytoplasmic_dom"/>
</dbReference>
<keyword evidence="3 7" id="KW-0812">Transmembrane</keyword>
<dbReference type="Gene3D" id="3.30.460.20">
    <property type="entry name" value="CorA soluble domain-like"/>
    <property type="match status" value="1"/>
</dbReference>
<evidence type="ECO:0000256" key="6">
    <source>
        <dbReference type="SAM" id="MobiDB-lite"/>
    </source>
</evidence>
<comment type="subcellular location">
    <subcellularLocation>
        <location evidence="1">Membrane</location>
        <topology evidence="1">Multi-pass membrane protein</topology>
    </subcellularLocation>
</comment>
<protein>
    <recommendedName>
        <fullName evidence="10">Magnesium transporter</fullName>
    </recommendedName>
</protein>
<sequence length="515" mass="56853">MKGRFRVSDLEGDEKKGLDDSDDGLVFVTSHADGQPQEVPVPTVTSPANSSPTPVISTPATNESLPVYRAGATVPHASSVGSNLAAGLHINSGQRRMNHANSQMYRTNPPPAQTPRGPRTMSPSASMLLDSASEGTMLIDTVDANWALRSVHRGAKENKQLLEALLNAQKGVADSSIDFQATFTVLDSERKCRHFSGKQGFIQVNFEAMLDTGFFWIDVCAPSQADMTLIEQVFGIHPLTSEDILTEYTREKVEVYDSYLFTIMQTFSSTQGEDEQAAVNMNIAVFDTFAITFHARPAHVVNAVIGLLQKDTPLRADWTLMLIIDNIADELEPITRAAEVEVDAIDEMIFYLGQRDAADILRRITHIRRRTSRLIRILKPKRDILLYLTGHGRSPPPHVKKDTFLYFRDILDLIHEMMGKIEGSRETINATHSNYLAQLNVELAEATAASGTALNSLTVVSTLFLPLNLIAGSFGMNVLVPFQEADSLVPFFCIVLAMCLLSTVSIFWAKKKKLM</sequence>
<evidence type="ECO:0000256" key="3">
    <source>
        <dbReference type="ARBA" id="ARBA00022692"/>
    </source>
</evidence>
<feature type="transmembrane region" description="Helical" evidence="7">
    <location>
        <begin position="488"/>
        <end position="509"/>
    </location>
</feature>
<dbReference type="CDD" id="cd12829">
    <property type="entry name" value="Alr1p-like"/>
    <property type="match status" value="1"/>
</dbReference>
<dbReference type="GO" id="GO:0016020">
    <property type="term" value="C:membrane"/>
    <property type="evidence" value="ECO:0007669"/>
    <property type="project" value="UniProtKB-SubCell"/>
</dbReference>
<feature type="transmembrane region" description="Helical" evidence="7">
    <location>
        <begin position="463"/>
        <end position="482"/>
    </location>
</feature>
<dbReference type="Gene3D" id="1.20.58.340">
    <property type="entry name" value="Magnesium transport protein CorA, transmembrane region"/>
    <property type="match status" value="2"/>
</dbReference>
<evidence type="ECO:0000256" key="2">
    <source>
        <dbReference type="ARBA" id="ARBA00009765"/>
    </source>
</evidence>
<dbReference type="GO" id="GO:0010961">
    <property type="term" value="P:intracellular magnesium ion homeostasis"/>
    <property type="evidence" value="ECO:0007669"/>
    <property type="project" value="TreeGrafter"/>
</dbReference>
<dbReference type="AlphaFoldDB" id="A0A0L0GHG3"/>
<evidence type="ECO:0000313" key="9">
    <source>
        <dbReference type="Proteomes" id="UP000054560"/>
    </source>
</evidence>
<dbReference type="STRING" id="667725.A0A0L0GHG3"/>
<feature type="compositionally biased region" description="Basic and acidic residues" evidence="6">
    <location>
        <begin position="1"/>
        <end position="19"/>
    </location>
</feature>
<dbReference type="SUPFAM" id="SSF144083">
    <property type="entry name" value="Magnesium transport protein CorA, transmembrane region"/>
    <property type="match status" value="1"/>
</dbReference>
<evidence type="ECO:0000256" key="4">
    <source>
        <dbReference type="ARBA" id="ARBA00022989"/>
    </source>
</evidence>
<gene>
    <name evidence="8" type="ORF">SARC_00041</name>
</gene>
<accession>A0A0L0GHG3</accession>
<evidence type="ECO:0000256" key="7">
    <source>
        <dbReference type="SAM" id="Phobius"/>
    </source>
</evidence>
<dbReference type="RefSeq" id="XP_014161685.1">
    <property type="nucleotide sequence ID" value="XM_014306210.1"/>
</dbReference>
<dbReference type="eggNOG" id="ENOG502QPTQ">
    <property type="taxonomic scope" value="Eukaryota"/>
</dbReference>
<evidence type="ECO:0008006" key="10">
    <source>
        <dbReference type="Google" id="ProtNLM"/>
    </source>
</evidence>
<dbReference type="PANTHER" id="PTHR21535:SF51">
    <property type="entry name" value="MANGANESE RESISTANCE PROTEIN MNR2"/>
    <property type="match status" value="1"/>
</dbReference>
<evidence type="ECO:0000256" key="5">
    <source>
        <dbReference type="ARBA" id="ARBA00023136"/>
    </source>
</evidence>
<dbReference type="GO" id="GO:0015095">
    <property type="term" value="F:magnesium ion transmembrane transporter activity"/>
    <property type="evidence" value="ECO:0007669"/>
    <property type="project" value="InterPro"/>
</dbReference>
<dbReference type="PANTHER" id="PTHR21535">
    <property type="entry name" value="MAGNESIUM AND COBALT TRANSPORT PROTEIN/MITOCHONDRIAL IMPORT INNER MEMBRANE TRANSLOCASE SUBUNIT TIM8"/>
    <property type="match status" value="1"/>
</dbReference>
<dbReference type="Proteomes" id="UP000054560">
    <property type="component" value="Unassembled WGS sequence"/>
</dbReference>
<feature type="region of interest" description="Disordered" evidence="6">
    <location>
        <begin position="1"/>
        <end position="60"/>
    </location>
</feature>
<dbReference type="InterPro" id="IPR045863">
    <property type="entry name" value="CorA_TM1_TM2"/>
</dbReference>
<dbReference type="InterPro" id="IPR044089">
    <property type="entry name" value="Alr1-like"/>
</dbReference>
<dbReference type="EMBL" id="KQ241598">
    <property type="protein sequence ID" value="KNC87783.1"/>
    <property type="molecule type" value="Genomic_DNA"/>
</dbReference>
<keyword evidence="4 7" id="KW-1133">Transmembrane helix</keyword>
<name>A0A0L0GHG3_9EUKA</name>